<reference evidence="1 2" key="1">
    <citation type="submission" date="2023-12" db="EMBL/GenBank/DDBJ databases">
        <title>Stenotrophomonas guangdongensis sp. nov., isolated from wilted pepper plants (Capsicum annuum).</title>
        <authorList>
            <person name="Qiu M."/>
            <person name="Li Y."/>
            <person name="Liu Q."/>
            <person name="Zhang X."/>
            <person name="Huang Y."/>
            <person name="Guo R."/>
            <person name="Hu M."/>
            <person name="Zhou J."/>
            <person name="Zhou X."/>
        </authorList>
    </citation>
    <scope>NUCLEOTIDE SEQUENCE [LARGE SCALE GENOMIC DNA]</scope>
    <source>
        <strain evidence="1 2">MH1</strain>
    </source>
</reference>
<comment type="caution">
    <text evidence="1">The sequence shown here is derived from an EMBL/GenBank/DDBJ whole genome shotgun (WGS) entry which is preliminary data.</text>
</comment>
<dbReference type="Gene3D" id="2.180.10.10">
    <property type="entry name" value="RHS repeat-associated core"/>
    <property type="match status" value="2"/>
</dbReference>
<dbReference type="Proteomes" id="UP001301653">
    <property type="component" value="Unassembled WGS sequence"/>
</dbReference>
<keyword evidence="2" id="KW-1185">Reference proteome</keyword>
<gene>
    <name evidence="1" type="ORF">VA603_11020</name>
</gene>
<organism evidence="1 2">
    <name type="scientific">Stenotrophomonas capsici</name>
    <dbReference type="NCBI Taxonomy" id="3110230"/>
    <lineage>
        <taxon>Bacteria</taxon>
        <taxon>Pseudomonadati</taxon>
        <taxon>Pseudomonadota</taxon>
        <taxon>Gammaproteobacteria</taxon>
        <taxon>Lysobacterales</taxon>
        <taxon>Lysobacteraceae</taxon>
        <taxon>Stenotrophomonas</taxon>
    </lineage>
</organism>
<evidence type="ECO:0000313" key="2">
    <source>
        <dbReference type="Proteomes" id="UP001301653"/>
    </source>
</evidence>
<dbReference type="InterPro" id="IPR031325">
    <property type="entry name" value="RHS_repeat"/>
</dbReference>
<protein>
    <submittedName>
        <fullName evidence="1">RHS repeat protein</fullName>
    </submittedName>
</protein>
<dbReference type="Pfam" id="PF05593">
    <property type="entry name" value="RHS_repeat"/>
    <property type="match status" value="2"/>
</dbReference>
<name>A0ABU5V3Y9_9GAMM</name>
<proteinExistence type="predicted"/>
<evidence type="ECO:0000313" key="1">
    <source>
        <dbReference type="EMBL" id="MEA5668066.1"/>
    </source>
</evidence>
<accession>A0ABU5V3Y9</accession>
<dbReference type="RefSeq" id="WP_323438856.1">
    <property type="nucleotide sequence ID" value="NZ_JAYFUH010000182.1"/>
</dbReference>
<sequence length="770" mass="83189">MEVVTYYDNTSQWVLGQVASRSVDGVVAEQTAHDAITGLPLQHWSFGKLRQTVTYHADGTVATVKDGKNNVTTLSSWKYGIPQSISYADGTSQSATVNNNGWITQVIDQSGYATSYGYDVMGHLASISYPAGDTVAWTPLSQSFVQVQTSEYGIPAGHWRQTVSTGAGTKITYFDALWRPLLVSEYDATSAASTQRFVGYEYDHDGRVVFSSYPSVSSNPDKGVWNTYDALGRQKSSSQDSEHGLLTTTTSYLSDATGAYTLVTVPSGAQTRTWYQMFDQPAYDAPVRIAQPEGSLTTITRDVFGKPISITRGSNDGTVQATRSYRYNTYQELCASVEPETGATLLGYDAAGNLSWSAAGLPAATLCHATGATTTIQPRRVDRTYDSRNHLTSLSFPDGNGNQTWTYTPDGKPSQIITQDVASSTQSINTYTYNKRRLLTAETVGQTGGYSWALGYGYDANGALAGVRYPSGLYVDYAPNALGQPSRAGSYATGVSYHPNGGMSQFVYGNGIVHTMQQNGRQLPARVKDGTALDTSYSYDATGNVTQIADALDSTRTRSMSYDGLDRLAQATSPSFGGGGQVSYSYDALDNLRTTKLAGVKQYNYWYDAANRLSNIVNDAGATVIGFAYDTQGNLANKNGQTFQFDYGNRLRNAVGKETYRYDGHGRRVVSWSPSQGSIISMYGQDGVLRRQDNDRKANSVEYVYLNGSLVAKVSTSTAPAAPVITAPTYSDNGTYTVSWNAVASATSYEVQEQFNGGRGSSATTELHSL</sequence>
<dbReference type="EMBL" id="JAYFUH010000182">
    <property type="protein sequence ID" value="MEA5668066.1"/>
    <property type="molecule type" value="Genomic_DNA"/>
</dbReference>